<evidence type="ECO:0000313" key="3">
    <source>
        <dbReference type="Proteomes" id="UP000758168"/>
    </source>
</evidence>
<evidence type="ECO:0000256" key="1">
    <source>
        <dbReference type="SAM" id="SignalP"/>
    </source>
</evidence>
<keyword evidence="1" id="KW-0732">Signal</keyword>
<gene>
    <name evidence="2" type="ORF">JOF54_003599</name>
</gene>
<dbReference type="InterPro" id="IPR006059">
    <property type="entry name" value="SBP"/>
</dbReference>
<dbReference type="PANTHER" id="PTHR43649">
    <property type="entry name" value="ARABINOSE-BINDING PROTEIN-RELATED"/>
    <property type="match status" value="1"/>
</dbReference>
<dbReference type="Proteomes" id="UP000758168">
    <property type="component" value="Unassembled WGS sequence"/>
</dbReference>
<name>A0ABS4ZD65_9ACTN</name>
<dbReference type="Gene3D" id="3.40.190.10">
    <property type="entry name" value="Periplasmic binding protein-like II"/>
    <property type="match status" value="1"/>
</dbReference>
<dbReference type="PROSITE" id="PS51257">
    <property type="entry name" value="PROKAR_LIPOPROTEIN"/>
    <property type="match status" value="1"/>
</dbReference>
<accession>A0ABS4ZD65</accession>
<evidence type="ECO:0000313" key="2">
    <source>
        <dbReference type="EMBL" id="MBP2418677.1"/>
    </source>
</evidence>
<dbReference type="EMBL" id="JAGIOB010000001">
    <property type="protein sequence ID" value="MBP2418677.1"/>
    <property type="molecule type" value="Genomic_DNA"/>
</dbReference>
<sequence length="459" mass="47950">MKKSTRTLLALGLATSLGLMSACGGGGDAGSDESADTGPAFTTNATGDLSAWGFENADEVGTSRLDYAKQKLNGVSIKIDATAFDAQKFTTRAASGEVPDVVQMDRRLVGTYAAQGLIRPLDTCFSAHGVDPKSQYYPSVVDDVTYDQKLWAVPQFYQPPAIILNQRVMEKAGVTAADIDTSKPDALLAAAGKMYVASGGNPETLGFDPVATGQSELWILGLGGQLIDAEGVPTLDNPANAKALSFLKQLMDAQGGYAKVKSFTDSFDTFGEKNQYVADQVGAQVNAQWYVNVLTPYVKDVQISAVPFKNADGQPFTVAGGTSFVIPTAAKNPDAACAWAVNLTSQDAWMAAGAARAKTIAGTPGAINTGLFTGSPAADQAIRSEYVKESDNTGFNETIATYYDVVSTGKSYGASPAGQQIQTEVQNAITSTLLGTKEPDAALADAQTSAMRAYNQVAG</sequence>
<protein>
    <submittedName>
        <fullName evidence="2">Multiple sugar transport system substrate-binding protein</fullName>
    </submittedName>
</protein>
<dbReference type="Pfam" id="PF01547">
    <property type="entry name" value="SBP_bac_1"/>
    <property type="match status" value="1"/>
</dbReference>
<comment type="caution">
    <text evidence="2">The sequence shown here is derived from an EMBL/GenBank/DDBJ whole genome shotgun (WGS) entry which is preliminary data.</text>
</comment>
<dbReference type="InterPro" id="IPR050490">
    <property type="entry name" value="Bact_solute-bd_prot1"/>
</dbReference>
<organism evidence="2 3">
    <name type="scientific">Microlunatus capsulatus</name>
    <dbReference type="NCBI Taxonomy" id="99117"/>
    <lineage>
        <taxon>Bacteria</taxon>
        <taxon>Bacillati</taxon>
        <taxon>Actinomycetota</taxon>
        <taxon>Actinomycetes</taxon>
        <taxon>Propionibacteriales</taxon>
        <taxon>Propionibacteriaceae</taxon>
        <taxon>Microlunatus</taxon>
    </lineage>
</organism>
<feature type="signal peptide" evidence="1">
    <location>
        <begin position="1"/>
        <end position="21"/>
    </location>
</feature>
<dbReference type="RefSeq" id="WP_210058333.1">
    <property type="nucleotide sequence ID" value="NZ_BAAAMH010000001.1"/>
</dbReference>
<dbReference type="PANTHER" id="PTHR43649:SF12">
    <property type="entry name" value="DIACETYLCHITOBIOSE BINDING PROTEIN DASA"/>
    <property type="match status" value="1"/>
</dbReference>
<keyword evidence="3" id="KW-1185">Reference proteome</keyword>
<feature type="chain" id="PRO_5045559749" evidence="1">
    <location>
        <begin position="22"/>
        <end position="459"/>
    </location>
</feature>
<reference evidence="2 3" key="1">
    <citation type="submission" date="2021-03" db="EMBL/GenBank/DDBJ databases">
        <title>Sequencing the genomes of 1000 actinobacteria strains.</title>
        <authorList>
            <person name="Klenk H.-P."/>
        </authorList>
    </citation>
    <scope>NUCLEOTIDE SEQUENCE [LARGE SCALE GENOMIC DNA]</scope>
    <source>
        <strain evidence="2 3">DSM 12936</strain>
    </source>
</reference>
<proteinExistence type="predicted"/>
<keyword evidence="2" id="KW-0813">Transport</keyword>
<dbReference type="SUPFAM" id="SSF53850">
    <property type="entry name" value="Periplasmic binding protein-like II"/>
    <property type="match status" value="1"/>
</dbReference>
<keyword evidence="2" id="KW-0762">Sugar transport</keyword>